<sequence>MTEALDWRTVYDFWFPIELDGADTATHWRMLTWWMRGGASAELGPLAPILDAARSGHLDNWADNPWGRLSLIIVLDQFTRGLLAGTPEAYASDPEALRLAEEGLRNGHYDALGSNWEKFFFLLPTAHAEGPDHLERLDRIVAISETALEEAPAHLRPIYEFSLSQARGHRGVIGRFGRFPHRNALLGRESTPEELAYLEKGDYVYNRQPPQG</sequence>
<keyword evidence="2" id="KW-1185">Reference proteome</keyword>
<name>A0A512BUM1_9HYPH</name>
<dbReference type="InterPro" id="IPR011990">
    <property type="entry name" value="TPR-like_helical_dom_sf"/>
</dbReference>
<evidence type="ECO:0000313" key="1">
    <source>
        <dbReference type="EMBL" id="GEO15644.1"/>
    </source>
</evidence>
<dbReference type="Gene3D" id="1.25.40.10">
    <property type="entry name" value="Tetratricopeptide repeat domain"/>
    <property type="match status" value="1"/>
</dbReference>
<proteinExistence type="predicted"/>
<gene>
    <name evidence="1" type="ORF">MAE02_33400</name>
</gene>
<dbReference type="AlphaFoldDB" id="A0A512BUM1"/>
<dbReference type="OrthoDB" id="7593450at2"/>
<dbReference type="Proteomes" id="UP000321085">
    <property type="component" value="Unassembled WGS sequence"/>
</dbReference>
<dbReference type="RefSeq" id="WP_114187738.1">
    <property type="nucleotide sequence ID" value="NZ_BJYU01000045.1"/>
</dbReference>
<evidence type="ECO:0000313" key="2">
    <source>
        <dbReference type="Proteomes" id="UP000321085"/>
    </source>
</evidence>
<organism evidence="1 2">
    <name type="scientific">Microvirga aerophila</name>
    <dbReference type="NCBI Taxonomy" id="670291"/>
    <lineage>
        <taxon>Bacteria</taxon>
        <taxon>Pseudomonadati</taxon>
        <taxon>Pseudomonadota</taxon>
        <taxon>Alphaproteobacteria</taxon>
        <taxon>Hyphomicrobiales</taxon>
        <taxon>Methylobacteriaceae</taxon>
        <taxon>Microvirga</taxon>
    </lineage>
</organism>
<dbReference type="InterPro" id="IPR010323">
    <property type="entry name" value="DUF924"/>
</dbReference>
<dbReference type="Gene3D" id="1.20.58.320">
    <property type="entry name" value="TPR-like"/>
    <property type="match status" value="1"/>
</dbReference>
<dbReference type="EMBL" id="BJYU01000045">
    <property type="protein sequence ID" value="GEO15644.1"/>
    <property type="molecule type" value="Genomic_DNA"/>
</dbReference>
<accession>A0A512BUM1</accession>
<dbReference type="SUPFAM" id="SSF48452">
    <property type="entry name" value="TPR-like"/>
    <property type="match status" value="1"/>
</dbReference>
<protein>
    <recommendedName>
        <fullName evidence="3">DUF924 domain-containing protein</fullName>
    </recommendedName>
</protein>
<comment type="caution">
    <text evidence="1">The sequence shown here is derived from an EMBL/GenBank/DDBJ whole genome shotgun (WGS) entry which is preliminary data.</text>
</comment>
<reference evidence="1 2" key="1">
    <citation type="submission" date="2019-07" db="EMBL/GenBank/DDBJ databases">
        <title>Whole genome shotgun sequence of Microvirga aerophila NBRC 106136.</title>
        <authorList>
            <person name="Hosoyama A."/>
            <person name="Uohara A."/>
            <person name="Ohji S."/>
            <person name="Ichikawa N."/>
        </authorList>
    </citation>
    <scope>NUCLEOTIDE SEQUENCE [LARGE SCALE GENOMIC DNA]</scope>
    <source>
        <strain evidence="1 2">NBRC 106136</strain>
    </source>
</reference>
<evidence type="ECO:0008006" key="3">
    <source>
        <dbReference type="Google" id="ProtNLM"/>
    </source>
</evidence>
<dbReference type="Pfam" id="PF06041">
    <property type="entry name" value="DUF924"/>
    <property type="match status" value="1"/>
</dbReference>